<dbReference type="Gene3D" id="1.25.40.10">
    <property type="entry name" value="Tetratricopeptide repeat domain"/>
    <property type="match status" value="2"/>
</dbReference>
<dbReference type="RefSeq" id="WP_213669054.1">
    <property type="nucleotide sequence ID" value="NZ_JAHCDA010000001.1"/>
</dbReference>
<dbReference type="InterPro" id="IPR011990">
    <property type="entry name" value="TPR-like_helical_dom_sf"/>
</dbReference>
<feature type="chain" id="PRO_5047487732" description="Tetratricopeptide repeat protein" evidence="1">
    <location>
        <begin position="28"/>
        <end position="534"/>
    </location>
</feature>
<evidence type="ECO:0000313" key="3">
    <source>
        <dbReference type="Proteomes" id="UP000766336"/>
    </source>
</evidence>
<accession>A0ABS5Q9R5</accession>
<evidence type="ECO:0000256" key="1">
    <source>
        <dbReference type="SAM" id="SignalP"/>
    </source>
</evidence>
<feature type="signal peptide" evidence="1">
    <location>
        <begin position="1"/>
        <end position="27"/>
    </location>
</feature>
<keyword evidence="1" id="KW-0732">Signal</keyword>
<dbReference type="EMBL" id="JAHCDA010000001">
    <property type="protein sequence ID" value="MBS7810436.1"/>
    <property type="molecule type" value="Genomic_DNA"/>
</dbReference>
<organism evidence="2 3">
    <name type="scientific">Roseococcus pinisoli</name>
    <dbReference type="NCBI Taxonomy" id="2835040"/>
    <lineage>
        <taxon>Bacteria</taxon>
        <taxon>Pseudomonadati</taxon>
        <taxon>Pseudomonadota</taxon>
        <taxon>Alphaproteobacteria</taxon>
        <taxon>Acetobacterales</taxon>
        <taxon>Roseomonadaceae</taxon>
        <taxon>Roseococcus</taxon>
    </lineage>
</organism>
<dbReference type="SUPFAM" id="SSF48452">
    <property type="entry name" value="TPR-like"/>
    <property type="match status" value="2"/>
</dbReference>
<gene>
    <name evidence="2" type="ORF">KHU32_05775</name>
</gene>
<dbReference type="Proteomes" id="UP000766336">
    <property type="component" value="Unassembled WGS sequence"/>
</dbReference>
<dbReference type="PANTHER" id="PTHR45588:SF1">
    <property type="entry name" value="WW DOMAIN-CONTAINING PROTEIN"/>
    <property type="match status" value="1"/>
</dbReference>
<reference evidence="2 3" key="1">
    <citation type="submission" date="2021-05" db="EMBL/GenBank/DDBJ databases">
        <title>Roseococcus sp. XZZS9, whole genome shotgun sequencing project.</title>
        <authorList>
            <person name="Zhao G."/>
            <person name="Shen L."/>
        </authorList>
    </citation>
    <scope>NUCLEOTIDE SEQUENCE [LARGE SCALE GENOMIC DNA]</scope>
    <source>
        <strain evidence="2 3">XZZS9</strain>
    </source>
</reference>
<evidence type="ECO:0000313" key="2">
    <source>
        <dbReference type="EMBL" id="MBS7810436.1"/>
    </source>
</evidence>
<dbReference type="PANTHER" id="PTHR45588">
    <property type="entry name" value="TPR DOMAIN-CONTAINING PROTEIN"/>
    <property type="match status" value="1"/>
</dbReference>
<sequence length="534" mass="58055">MRHATLARLTLAAGLGLASLTPPFAHAQTADAPAPHRMLGTVNFPVTCSPAAQADFNHGMLLQHSFWYQVAGETFRQVRQQDPGCTMSYWGEALTLLTNPYSPPSAQNLRQGRALLEEAKRLGARSPREAAYVEALALVFAGDDPPGHRARLVAYRDAMGRLHERFPDDKEGMIQYALLLGVASSPGDRTYADPLRGAAMLERELVLQPEHPGIVHYLIHLYDYPALANRGIRAAERYGTLAADAPHAQHMPSHIYTRVGRWGDSVESNTRAAELALRNREADDALHAYDYMVYAYLQTGRDDAAREAMQRAVSARFDGPTRNAYAFAMAAIPARFALERGAWADAAALQPRPESSFAYTEALTHFARAIGFSRLGRPTEATTDIAALGRIAQSLEGRDAYWSEQVAIQRAAAAGLQEFMAGRREEGLIALRAAADREGRTDKHVITPGPLAPARELYAEALLEAGQAPAALIEFEAVQRTEPRRFHAIAGAARAAEAAGQPDQARQYYAALLDIAGDGGGRAEVVAARAYLGR</sequence>
<keyword evidence="3" id="KW-1185">Reference proteome</keyword>
<proteinExistence type="predicted"/>
<comment type="caution">
    <text evidence="2">The sequence shown here is derived from an EMBL/GenBank/DDBJ whole genome shotgun (WGS) entry which is preliminary data.</text>
</comment>
<evidence type="ECO:0008006" key="4">
    <source>
        <dbReference type="Google" id="ProtNLM"/>
    </source>
</evidence>
<protein>
    <recommendedName>
        <fullName evidence="4">Tetratricopeptide repeat protein</fullName>
    </recommendedName>
</protein>
<name>A0ABS5Q9R5_9PROT</name>